<protein>
    <submittedName>
        <fullName evidence="2">(raccoon dog) hypothetical protein</fullName>
    </submittedName>
</protein>
<feature type="region of interest" description="Disordered" evidence="1">
    <location>
        <begin position="57"/>
        <end position="81"/>
    </location>
</feature>
<dbReference type="EMBL" id="CAJHUB010000764">
    <property type="protein sequence ID" value="CAD7687780.1"/>
    <property type="molecule type" value="Genomic_DNA"/>
</dbReference>
<keyword evidence="3" id="KW-1185">Reference proteome</keyword>
<dbReference type="AlphaFoldDB" id="A0A811ZGL5"/>
<proteinExistence type="predicted"/>
<evidence type="ECO:0000256" key="1">
    <source>
        <dbReference type="SAM" id="MobiDB-lite"/>
    </source>
</evidence>
<dbReference type="InterPro" id="IPR040507">
    <property type="entry name" value="DUF5540"/>
</dbReference>
<evidence type="ECO:0000313" key="2">
    <source>
        <dbReference type="EMBL" id="CAD7687780.1"/>
    </source>
</evidence>
<evidence type="ECO:0000313" key="3">
    <source>
        <dbReference type="Proteomes" id="UP000645828"/>
    </source>
</evidence>
<accession>A0A811ZGL5</accession>
<sequence>MRDTERQRHRQREKQARSCYVGLDPRTPGSQRWAIFREQRREERCSVDISDVANIVRGTGHPRAGRGCSHPQPPAGKGGKPCTVHGRVLTRRIHNVQPNLQAPILSAACVD</sequence>
<feature type="region of interest" description="Disordered" evidence="1">
    <location>
        <begin position="1"/>
        <end position="23"/>
    </location>
</feature>
<dbReference type="Proteomes" id="UP000645828">
    <property type="component" value="Unassembled WGS sequence"/>
</dbReference>
<name>A0A811ZGL5_NYCPR</name>
<dbReference type="Pfam" id="PF17694">
    <property type="entry name" value="DUF5540"/>
    <property type="match status" value="1"/>
</dbReference>
<reference evidence="2" key="1">
    <citation type="submission" date="2020-12" db="EMBL/GenBank/DDBJ databases">
        <authorList>
            <consortium name="Molecular Ecology Group"/>
        </authorList>
    </citation>
    <scope>NUCLEOTIDE SEQUENCE</scope>
    <source>
        <strain evidence="2">TBG_1078</strain>
    </source>
</reference>
<organism evidence="2 3">
    <name type="scientific">Nyctereutes procyonoides</name>
    <name type="common">Raccoon dog</name>
    <name type="synonym">Canis procyonoides</name>
    <dbReference type="NCBI Taxonomy" id="34880"/>
    <lineage>
        <taxon>Eukaryota</taxon>
        <taxon>Metazoa</taxon>
        <taxon>Chordata</taxon>
        <taxon>Craniata</taxon>
        <taxon>Vertebrata</taxon>
        <taxon>Euteleostomi</taxon>
        <taxon>Mammalia</taxon>
        <taxon>Eutheria</taxon>
        <taxon>Laurasiatheria</taxon>
        <taxon>Carnivora</taxon>
        <taxon>Caniformia</taxon>
        <taxon>Canidae</taxon>
        <taxon>Nyctereutes</taxon>
    </lineage>
</organism>
<gene>
    <name evidence="2" type="ORF">NYPRO_LOCUS20573</name>
</gene>
<comment type="caution">
    <text evidence="2">The sequence shown here is derived from an EMBL/GenBank/DDBJ whole genome shotgun (WGS) entry which is preliminary data.</text>
</comment>